<sequence length="446" mass="50726">MHKQLEPSFFSVGLSIINNTELTDISFLNAFFLTTDRLTQECILKFENNPQLDASHLCDHFKDLFELRISGNFKNCGCRGDSIISENLETLENCKILNGGLRISNWTENSEFNISRFSSISHIKGDVEIWNTNFKNLSFLKNLKKIETKHGLVTESVSINIHDNLEMTRFEIPNLKIFYEILEGPFILNLENLHPDFCLSFQEMLFFLEIGASFKNIHAKYCEESRKLKINDYEICNFKSMKSLKDGCMYIYGNVLMDSGDEKYVFKLKSLDGIFGTLTIKNTKLENLNFLDWLRYIASLEDDYVIEILSNENLNIITKGSRTVVVNNNPLLESDDCMLFPLSYQANVAFLGDNCVLSYLLIKCMKEAAKSRKSLGKNHKDSEISKSIKMVTLMTVCLMIAEGPIGIVHAIVTFYYDYAFIIGIARSRGISVSSVPRVTASNAAIA</sequence>
<proteinExistence type="predicted"/>
<dbReference type="EMBL" id="HE601321">
    <property type="protein sequence ID" value="CAP36823.2"/>
    <property type="molecule type" value="Genomic_DNA"/>
</dbReference>
<evidence type="ECO:0000259" key="1">
    <source>
        <dbReference type="Pfam" id="PF01030"/>
    </source>
</evidence>
<dbReference type="CTD" id="8588906"/>
<dbReference type="InParanoid" id="A8XW04"/>
<dbReference type="PANTHER" id="PTHR21662">
    <property type="entry name" value="RECEPTOR PROTEIN-TYROSINE KINASE"/>
    <property type="match status" value="1"/>
</dbReference>
<dbReference type="KEGG" id="cbr:CBG_19609"/>
<dbReference type="HOGENOM" id="CLU_028064_2_0_1"/>
<dbReference type="Pfam" id="PF01030">
    <property type="entry name" value="Recep_L_domain"/>
    <property type="match status" value="2"/>
</dbReference>
<dbReference type="Proteomes" id="UP000008549">
    <property type="component" value="Unassembled WGS sequence"/>
</dbReference>
<dbReference type="Pfam" id="PF10324">
    <property type="entry name" value="7TM_GPCR_Srw"/>
    <property type="match status" value="1"/>
</dbReference>
<dbReference type="OMA" id="NWTENSE"/>
<feature type="domain" description="Receptor L-domain" evidence="1">
    <location>
        <begin position="247"/>
        <end position="332"/>
    </location>
</feature>
<dbReference type="WormBase" id="CBG19609">
    <property type="protein sequence ID" value="CBP47601"/>
    <property type="gene ID" value="WBGene00038794"/>
</dbReference>
<dbReference type="AlphaFoldDB" id="A8XW04"/>
<name>A8XW04_CAEBR</name>
<reference evidence="2 3" key="2">
    <citation type="journal article" date="2011" name="PLoS Genet.">
        <title>Caenorhabditis briggsae recombinant inbred line genotypes reveal inter-strain incompatibility and the evolution of recombination.</title>
        <authorList>
            <person name="Ross J.A."/>
            <person name="Koboldt D.C."/>
            <person name="Staisch J.E."/>
            <person name="Chamberlin H.M."/>
            <person name="Gupta B.P."/>
            <person name="Miller R.D."/>
            <person name="Baird S.E."/>
            <person name="Haag E.S."/>
        </authorList>
    </citation>
    <scope>NUCLEOTIDE SEQUENCE [LARGE SCALE GENOMIC DNA]</scope>
    <source>
        <strain evidence="2 3">AF16</strain>
    </source>
</reference>
<protein>
    <submittedName>
        <fullName evidence="2">Protein CBG19609</fullName>
    </submittedName>
</protein>
<reference evidence="2 3" key="1">
    <citation type="journal article" date="2003" name="PLoS Biol.">
        <title>The genome sequence of Caenorhabditis briggsae: a platform for comparative genomics.</title>
        <authorList>
            <person name="Stein L.D."/>
            <person name="Bao Z."/>
            <person name="Blasiar D."/>
            <person name="Blumenthal T."/>
            <person name="Brent M.R."/>
            <person name="Chen N."/>
            <person name="Chinwalla A."/>
            <person name="Clarke L."/>
            <person name="Clee C."/>
            <person name="Coghlan A."/>
            <person name="Coulson A."/>
            <person name="D'Eustachio P."/>
            <person name="Fitch D.H."/>
            <person name="Fulton L.A."/>
            <person name="Fulton R.E."/>
            <person name="Griffiths-Jones S."/>
            <person name="Harris T.W."/>
            <person name="Hillier L.W."/>
            <person name="Kamath R."/>
            <person name="Kuwabara P.E."/>
            <person name="Mardis E.R."/>
            <person name="Marra M.A."/>
            <person name="Miner T.L."/>
            <person name="Minx P."/>
            <person name="Mullikin J.C."/>
            <person name="Plumb R.W."/>
            <person name="Rogers J."/>
            <person name="Schein J.E."/>
            <person name="Sohrmann M."/>
            <person name="Spieth J."/>
            <person name="Stajich J.E."/>
            <person name="Wei C."/>
            <person name="Willey D."/>
            <person name="Wilson R.K."/>
            <person name="Durbin R."/>
            <person name="Waterston R.H."/>
        </authorList>
    </citation>
    <scope>NUCLEOTIDE SEQUENCE [LARGE SCALE GENOMIC DNA]</scope>
    <source>
        <strain evidence="2 3">AF16</strain>
    </source>
</reference>
<dbReference type="eggNOG" id="ENOG502TGRV">
    <property type="taxonomic scope" value="Eukaryota"/>
</dbReference>
<gene>
    <name evidence="2 4" type="ORF">CBG19609</name>
    <name evidence="2" type="ORF">CBG_19609</name>
</gene>
<dbReference type="GeneID" id="8588906"/>
<organism evidence="2 3">
    <name type="scientific">Caenorhabditis briggsae</name>
    <dbReference type="NCBI Taxonomy" id="6238"/>
    <lineage>
        <taxon>Eukaryota</taxon>
        <taxon>Metazoa</taxon>
        <taxon>Ecdysozoa</taxon>
        <taxon>Nematoda</taxon>
        <taxon>Chromadorea</taxon>
        <taxon>Rhabditida</taxon>
        <taxon>Rhabditina</taxon>
        <taxon>Rhabditomorpha</taxon>
        <taxon>Rhabditoidea</taxon>
        <taxon>Rhabditidae</taxon>
        <taxon>Peloderinae</taxon>
        <taxon>Caenorhabditis</taxon>
    </lineage>
</organism>
<evidence type="ECO:0000313" key="4">
    <source>
        <dbReference type="WormBase" id="CBG19609"/>
    </source>
</evidence>
<evidence type="ECO:0000313" key="2">
    <source>
        <dbReference type="EMBL" id="CAP36823.2"/>
    </source>
</evidence>
<dbReference type="SUPFAM" id="SSF52058">
    <property type="entry name" value="L domain-like"/>
    <property type="match status" value="3"/>
</dbReference>
<dbReference type="InterPro" id="IPR000494">
    <property type="entry name" value="Rcpt_L-dom"/>
</dbReference>
<dbReference type="InterPro" id="IPR019427">
    <property type="entry name" value="7TM_GPCR_serpentine_rcpt_Srw"/>
</dbReference>
<dbReference type="Gene3D" id="3.80.20.20">
    <property type="entry name" value="Receptor L-domain"/>
    <property type="match status" value="2"/>
</dbReference>
<feature type="domain" description="Receptor L-domain" evidence="1">
    <location>
        <begin position="93"/>
        <end position="206"/>
    </location>
</feature>
<dbReference type="GO" id="GO:0008528">
    <property type="term" value="F:G protein-coupled peptide receptor activity"/>
    <property type="evidence" value="ECO:0007669"/>
    <property type="project" value="InterPro"/>
</dbReference>
<accession>A8XW04</accession>
<dbReference type="FunCoup" id="A8XW04">
    <property type="interactions" value="138"/>
</dbReference>
<keyword evidence="3" id="KW-1185">Reference proteome</keyword>
<dbReference type="PANTHER" id="PTHR21662:SF6">
    <property type="entry name" value="RECEPTOR L-DOMAIN DOMAIN-CONTAINING PROTEIN"/>
    <property type="match status" value="1"/>
</dbReference>
<dbReference type="InterPro" id="IPR053079">
    <property type="entry name" value="SPS2_domain"/>
</dbReference>
<evidence type="ECO:0000313" key="3">
    <source>
        <dbReference type="Proteomes" id="UP000008549"/>
    </source>
</evidence>
<dbReference type="RefSeq" id="XP_045096820.1">
    <property type="nucleotide sequence ID" value="XM_045242809.1"/>
</dbReference>
<dbReference type="InterPro" id="IPR036941">
    <property type="entry name" value="Rcpt_L-dom_sf"/>
</dbReference>